<proteinExistence type="predicted"/>
<dbReference type="InterPro" id="IPR000488">
    <property type="entry name" value="Death_dom"/>
</dbReference>
<name>A0A8B9D9T4_ANSCY</name>
<reference evidence="23" key="1">
    <citation type="submission" date="2025-08" db="UniProtKB">
        <authorList>
            <consortium name="Ensembl"/>
        </authorList>
    </citation>
    <scope>IDENTIFICATION</scope>
</reference>
<feature type="disulfide bond" evidence="18">
    <location>
        <begin position="217"/>
        <end position="235"/>
    </location>
</feature>
<evidence type="ECO:0000256" key="17">
    <source>
        <dbReference type="ARBA" id="ARBA00032502"/>
    </source>
</evidence>
<feature type="region of interest" description="Disordered" evidence="19">
    <location>
        <begin position="45"/>
        <end position="87"/>
    </location>
</feature>
<dbReference type="GO" id="GO:0036462">
    <property type="term" value="P:TRAIL-activated apoptotic signaling pathway"/>
    <property type="evidence" value="ECO:0007669"/>
    <property type="project" value="TreeGrafter"/>
</dbReference>
<dbReference type="RefSeq" id="XP_013047012.2">
    <property type="nucleotide sequence ID" value="XM_013191558.3"/>
</dbReference>
<dbReference type="GeneID" id="106042579"/>
<dbReference type="Pfam" id="PF00531">
    <property type="entry name" value="Death"/>
    <property type="match status" value="1"/>
</dbReference>
<dbReference type="GO" id="GO:0005516">
    <property type="term" value="F:calmodulin binding"/>
    <property type="evidence" value="ECO:0007669"/>
    <property type="project" value="UniProtKB-KW"/>
</dbReference>
<keyword evidence="11 18" id="KW-1015">Disulfide bond</keyword>
<dbReference type="Gene3D" id="2.10.50.10">
    <property type="entry name" value="Tumor Necrosis Factor Receptor, subunit A, domain 2"/>
    <property type="match status" value="2"/>
</dbReference>
<evidence type="ECO:0000259" key="22">
    <source>
        <dbReference type="PROSITE" id="PS50050"/>
    </source>
</evidence>
<keyword evidence="7" id="KW-0677">Repeat</keyword>
<comment type="caution">
    <text evidence="18">Lacks conserved residue(s) required for the propagation of feature annotation.</text>
</comment>
<dbReference type="PANTHER" id="PTHR46330">
    <property type="entry name" value="TUMOR NECROSIS FACTOR RECEPTOR SUPERFAMILY MEMBER 10B"/>
    <property type="match status" value="1"/>
</dbReference>
<keyword evidence="20" id="KW-1133">Transmembrane helix</keyword>
<dbReference type="SUPFAM" id="SSF57586">
    <property type="entry name" value="TNF receptor-like"/>
    <property type="match status" value="2"/>
</dbReference>
<dbReference type="Ensembl" id="ENSACDT00005002415.1">
    <property type="protein sequence ID" value="ENSACDP00005002068.1"/>
    <property type="gene ID" value="ENSACDG00005001428.1"/>
</dbReference>
<feature type="domain" description="TNFR-Cys" evidence="22">
    <location>
        <begin position="195"/>
        <end position="235"/>
    </location>
</feature>
<evidence type="ECO:0000256" key="6">
    <source>
        <dbReference type="ARBA" id="ARBA00022729"/>
    </source>
</evidence>
<evidence type="ECO:0000256" key="5">
    <source>
        <dbReference type="ARBA" id="ARBA00022703"/>
    </source>
</evidence>
<feature type="disulfide bond" evidence="18">
    <location>
        <begin position="176"/>
        <end position="194"/>
    </location>
</feature>
<feature type="repeat" description="TNFR-Cys" evidence="18">
    <location>
        <begin position="153"/>
        <end position="194"/>
    </location>
</feature>
<evidence type="ECO:0000313" key="24">
    <source>
        <dbReference type="Proteomes" id="UP000694521"/>
    </source>
</evidence>
<dbReference type="SMART" id="SM00208">
    <property type="entry name" value="TNFR"/>
    <property type="match status" value="3"/>
</dbReference>
<dbReference type="OrthoDB" id="8848202at2759"/>
<sequence length="507" mass="55821">MKHATRIRTTALPSFPHFARIGASPFRATWLPSCRCKSALRHTGGKAEHRSRFPAGRRRGGAGAARPGADKGAVAPPPPPGEQRERGEEALGAAMGGRVMGLLVTLLIMSGNRAEDCGEGEYLHKGLCCVLCPAGTYVAQHCSTPHSKGRCISCTEGEDYTAHANGLEECLLCRQCKDDQITLRACTLTRDTECQCKQGYFCPAEGCEICQRCSKTCPEGKEIVQNCNATMDLGCGLPDQGNTSLWITAIISVVVVLVVVVFIIKKLRCDKATSPDKVEKGLASEGSTESLILSEVKIANNAANPDGENSVKSPEDQEQASVNLNVKCQSPEENSVVPSGRGTILQNLRCSIQDCWKKITLDTSLSAKTGQNPAFYQNAQSKGLSGRMPANHSVQKQKYQIIVKDLSQKELRDSFWAFINEVPVKKWRRLMRTHLKENDIDKIIYDWPNDTEEQSYQMLLIWRNTLGEKQSIIKLLDELRYLDIKAYDNVMNTLTSNNIISKIVATD</sequence>
<evidence type="ECO:0000256" key="18">
    <source>
        <dbReference type="PROSITE-ProRule" id="PRU00206"/>
    </source>
</evidence>
<comment type="subcellular location">
    <subcellularLocation>
        <location evidence="1">Cell membrane</location>
        <topology evidence="1">Single-pass type I membrane protein</topology>
    </subcellularLocation>
    <subcellularLocation>
        <location evidence="2">Membrane raft</location>
    </subcellularLocation>
</comment>
<feature type="disulfide bond" evidence="18">
    <location>
        <begin position="173"/>
        <end position="186"/>
    </location>
</feature>
<keyword evidence="8" id="KW-0112">Calmodulin-binding</keyword>
<keyword evidence="10" id="KW-0564">Palmitate</keyword>
<feature type="domain" description="TNFR-Cys" evidence="22">
    <location>
        <begin position="153"/>
        <end position="194"/>
    </location>
</feature>
<dbReference type="KEGG" id="acyg:106042579"/>
<keyword evidence="13" id="KW-0325">Glycoprotein</keyword>
<evidence type="ECO:0000259" key="21">
    <source>
        <dbReference type="PROSITE" id="PS50017"/>
    </source>
</evidence>
<keyword evidence="4" id="KW-1003">Cell membrane</keyword>
<keyword evidence="20" id="KW-0812">Transmembrane</keyword>
<evidence type="ECO:0000313" key="23">
    <source>
        <dbReference type="Ensembl" id="ENSACDP00005002068.1"/>
    </source>
</evidence>
<dbReference type="PROSITE" id="PS50017">
    <property type="entry name" value="DEATH_DOMAIN"/>
    <property type="match status" value="1"/>
</dbReference>
<evidence type="ECO:0000256" key="20">
    <source>
        <dbReference type="SAM" id="Phobius"/>
    </source>
</evidence>
<dbReference type="InterPro" id="IPR001368">
    <property type="entry name" value="TNFR/NGFR_Cys_rich_reg"/>
</dbReference>
<feature type="domain" description="Death" evidence="21">
    <location>
        <begin position="435"/>
        <end position="483"/>
    </location>
</feature>
<keyword evidence="9 20" id="KW-0472">Membrane</keyword>
<gene>
    <name evidence="23" type="primary">LOC106042579</name>
</gene>
<dbReference type="PRINTS" id="PR01680">
    <property type="entry name" value="TNFACTORR6"/>
</dbReference>
<dbReference type="Proteomes" id="UP000694521">
    <property type="component" value="Unplaced"/>
</dbReference>
<dbReference type="SUPFAM" id="SSF47986">
    <property type="entry name" value="DEATH domain"/>
    <property type="match status" value="1"/>
</dbReference>
<evidence type="ECO:0000256" key="16">
    <source>
        <dbReference type="ARBA" id="ARBA00032338"/>
    </source>
</evidence>
<feature type="compositionally biased region" description="Low complexity" evidence="19">
    <location>
        <begin position="64"/>
        <end position="74"/>
    </location>
</feature>
<accession>A0A8B9D9T4</accession>
<dbReference type="Pfam" id="PF00020">
    <property type="entry name" value="TNFR_c6"/>
    <property type="match status" value="2"/>
</dbReference>
<dbReference type="PROSITE" id="PS50050">
    <property type="entry name" value="TNFR_NGFR_2"/>
    <property type="match status" value="2"/>
</dbReference>
<feature type="repeat" description="TNFR-Cys" evidence="18">
    <location>
        <begin position="195"/>
        <end position="235"/>
    </location>
</feature>
<dbReference type="GO" id="GO:0045121">
    <property type="term" value="C:membrane raft"/>
    <property type="evidence" value="ECO:0007669"/>
    <property type="project" value="UniProtKB-SubCell"/>
</dbReference>
<keyword evidence="14" id="KW-0449">Lipoprotein</keyword>
<dbReference type="PANTHER" id="PTHR46330:SF16">
    <property type="entry name" value="TUMOR NECROSIS FACTOR RECEPTOR SUPERFAMILY MEMBER 22"/>
    <property type="match status" value="1"/>
</dbReference>
<dbReference type="GO" id="GO:0006955">
    <property type="term" value="P:immune response"/>
    <property type="evidence" value="ECO:0007669"/>
    <property type="project" value="InterPro"/>
</dbReference>
<feature type="transmembrane region" description="Helical" evidence="20">
    <location>
        <begin position="245"/>
        <end position="264"/>
    </location>
</feature>
<keyword evidence="24" id="KW-1185">Reference proteome</keyword>
<dbReference type="InterPro" id="IPR052491">
    <property type="entry name" value="TNFRSF10"/>
</dbReference>
<evidence type="ECO:0000256" key="13">
    <source>
        <dbReference type="ARBA" id="ARBA00023180"/>
    </source>
</evidence>
<organism evidence="23 24">
    <name type="scientific">Anser cygnoides</name>
    <name type="common">Swan goose</name>
    <dbReference type="NCBI Taxonomy" id="8845"/>
    <lineage>
        <taxon>Eukaryota</taxon>
        <taxon>Metazoa</taxon>
        <taxon>Chordata</taxon>
        <taxon>Craniata</taxon>
        <taxon>Vertebrata</taxon>
        <taxon>Euteleostomi</taxon>
        <taxon>Archelosauria</taxon>
        <taxon>Archosauria</taxon>
        <taxon>Dinosauria</taxon>
        <taxon>Saurischia</taxon>
        <taxon>Theropoda</taxon>
        <taxon>Coelurosauria</taxon>
        <taxon>Aves</taxon>
        <taxon>Neognathae</taxon>
        <taxon>Galloanserae</taxon>
        <taxon>Anseriformes</taxon>
        <taxon>Anatidae</taxon>
        <taxon>Anserinae</taxon>
        <taxon>Anser</taxon>
    </lineage>
</organism>
<dbReference type="InterPro" id="IPR034024">
    <property type="entry name" value="TNFRSF10_N"/>
</dbReference>
<evidence type="ECO:0000256" key="19">
    <source>
        <dbReference type="SAM" id="MobiDB-lite"/>
    </source>
</evidence>
<evidence type="ECO:0000256" key="10">
    <source>
        <dbReference type="ARBA" id="ARBA00023139"/>
    </source>
</evidence>
<dbReference type="GO" id="GO:0009986">
    <property type="term" value="C:cell surface"/>
    <property type="evidence" value="ECO:0007669"/>
    <property type="project" value="TreeGrafter"/>
</dbReference>
<evidence type="ECO:0000256" key="3">
    <source>
        <dbReference type="ARBA" id="ARBA00015761"/>
    </source>
</evidence>
<evidence type="ECO:0000256" key="15">
    <source>
        <dbReference type="ARBA" id="ARBA00030181"/>
    </source>
</evidence>
<dbReference type="Gene3D" id="1.10.533.10">
    <property type="entry name" value="Death Domain, Fas"/>
    <property type="match status" value="1"/>
</dbReference>
<evidence type="ECO:0000256" key="12">
    <source>
        <dbReference type="ARBA" id="ARBA00023170"/>
    </source>
</evidence>
<dbReference type="FunFam" id="2.10.50.10:FF:000004">
    <property type="entry name" value="Tumor necrosis factor receptor superfamily member 6"/>
    <property type="match status" value="1"/>
</dbReference>
<evidence type="ECO:0000256" key="9">
    <source>
        <dbReference type="ARBA" id="ARBA00023136"/>
    </source>
</evidence>
<dbReference type="GO" id="GO:0043065">
    <property type="term" value="P:positive regulation of apoptotic process"/>
    <property type="evidence" value="ECO:0007669"/>
    <property type="project" value="TreeGrafter"/>
</dbReference>
<reference evidence="23" key="2">
    <citation type="submission" date="2025-09" db="UniProtKB">
        <authorList>
            <consortium name="Ensembl"/>
        </authorList>
    </citation>
    <scope>IDENTIFICATION</scope>
</reference>
<keyword evidence="5" id="KW-0053">Apoptosis</keyword>
<evidence type="ECO:0000256" key="14">
    <source>
        <dbReference type="ARBA" id="ARBA00023288"/>
    </source>
</evidence>
<dbReference type="AlphaFoldDB" id="A0A8B9D9T4"/>
<evidence type="ECO:0000256" key="11">
    <source>
        <dbReference type="ARBA" id="ARBA00023157"/>
    </source>
</evidence>
<dbReference type="InterPro" id="IPR011029">
    <property type="entry name" value="DEATH-like_dom_sf"/>
</dbReference>
<keyword evidence="6" id="KW-0732">Signal</keyword>
<evidence type="ECO:0000256" key="4">
    <source>
        <dbReference type="ARBA" id="ARBA00022475"/>
    </source>
</evidence>
<evidence type="ECO:0000256" key="2">
    <source>
        <dbReference type="ARBA" id="ARBA00004285"/>
    </source>
</evidence>
<dbReference type="GO" id="GO:0005886">
    <property type="term" value="C:plasma membrane"/>
    <property type="evidence" value="ECO:0007669"/>
    <property type="project" value="UniProtKB-SubCell"/>
</dbReference>
<evidence type="ECO:0000256" key="1">
    <source>
        <dbReference type="ARBA" id="ARBA00004251"/>
    </source>
</evidence>
<keyword evidence="12" id="KW-0675">Receptor</keyword>
<dbReference type="InterPro" id="IPR008063">
    <property type="entry name" value="Fas_rcpt"/>
</dbReference>
<evidence type="ECO:0000256" key="7">
    <source>
        <dbReference type="ARBA" id="ARBA00022737"/>
    </source>
</evidence>
<dbReference type="CDD" id="cd10580">
    <property type="entry name" value="TNFRSF10"/>
    <property type="match status" value="1"/>
</dbReference>
<protein>
    <recommendedName>
        <fullName evidence="3">Tumor necrosis factor receptor superfamily member 6</fullName>
    </recommendedName>
    <alternativeName>
        <fullName evidence="16">Apo-1 antigen</fullName>
    </alternativeName>
    <alternativeName>
        <fullName evidence="17">Apoptosis-mediating surface antigen FAS</fullName>
    </alternativeName>
    <alternativeName>
        <fullName evidence="15">FASLG receptor</fullName>
    </alternativeName>
</protein>
<evidence type="ECO:0000256" key="8">
    <source>
        <dbReference type="ARBA" id="ARBA00022860"/>
    </source>
</evidence>
<dbReference type="GO" id="GO:0004888">
    <property type="term" value="F:transmembrane signaling receptor activity"/>
    <property type="evidence" value="ECO:0007669"/>
    <property type="project" value="InterPro"/>
</dbReference>